<dbReference type="AlphaFoldDB" id="A0ABD1GPY7"/>
<name>A0ABD1GPY7_SALDI</name>
<keyword evidence="2" id="KW-1185">Reference proteome</keyword>
<evidence type="ECO:0000313" key="2">
    <source>
        <dbReference type="Proteomes" id="UP001567538"/>
    </source>
</evidence>
<accession>A0ABD1GPY7</accession>
<gene>
    <name evidence="1" type="ORF">AAHA92_22833</name>
</gene>
<comment type="caution">
    <text evidence="1">The sequence shown here is derived from an EMBL/GenBank/DDBJ whole genome shotgun (WGS) entry which is preliminary data.</text>
</comment>
<organism evidence="1 2">
    <name type="scientific">Salvia divinorum</name>
    <name type="common">Maria pastora</name>
    <name type="synonym">Diviner's sage</name>
    <dbReference type="NCBI Taxonomy" id="28513"/>
    <lineage>
        <taxon>Eukaryota</taxon>
        <taxon>Viridiplantae</taxon>
        <taxon>Streptophyta</taxon>
        <taxon>Embryophyta</taxon>
        <taxon>Tracheophyta</taxon>
        <taxon>Spermatophyta</taxon>
        <taxon>Magnoliopsida</taxon>
        <taxon>eudicotyledons</taxon>
        <taxon>Gunneridae</taxon>
        <taxon>Pentapetalae</taxon>
        <taxon>asterids</taxon>
        <taxon>lamiids</taxon>
        <taxon>Lamiales</taxon>
        <taxon>Lamiaceae</taxon>
        <taxon>Nepetoideae</taxon>
        <taxon>Mentheae</taxon>
        <taxon>Salviinae</taxon>
        <taxon>Salvia</taxon>
        <taxon>Salvia subgen. Calosphace</taxon>
    </lineage>
</organism>
<reference evidence="1 2" key="1">
    <citation type="submission" date="2024-06" db="EMBL/GenBank/DDBJ databases">
        <title>A chromosome level genome sequence of Diviner's sage (Salvia divinorum).</title>
        <authorList>
            <person name="Ford S.A."/>
            <person name="Ro D.-K."/>
            <person name="Ness R.W."/>
            <person name="Phillips M.A."/>
        </authorList>
    </citation>
    <scope>NUCLEOTIDE SEQUENCE [LARGE SCALE GENOMIC DNA]</scope>
    <source>
        <strain evidence="1">SAF-2024a</strain>
        <tissue evidence="1">Leaf</tissue>
    </source>
</reference>
<protein>
    <submittedName>
        <fullName evidence="1">Uncharacterized protein</fullName>
    </submittedName>
</protein>
<dbReference type="EMBL" id="JBEAFC010000008">
    <property type="protein sequence ID" value="KAL1546201.1"/>
    <property type="molecule type" value="Genomic_DNA"/>
</dbReference>
<sequence>MQQLYDGSSKTRTHKIDDIFSTACGSPNMPFGSAADDEYKTQQITNRIVLPCQRRRPIAVASAILTSLKKVKLKLRKTKTTVAMELCKKRILLGNKCRDLNLSGVLQYDKQGILLPED</sequence>
<dbReference type="Proteomes" id="UP001567538">
    <property type="component" value="Unassembled WGS sequence"/>
</dbReference>
<evidence type="ECO:0000313" key="1">
    <source>
        <dbReference type="EMBL" id="KAL1546201.1"/>
    </source>
</evidence>
<proteinExistence type="predicted"/>